<dbReference type="OrthoDB" id="147067at2"/>
<evidence type="ECO:0000259" key="2">
    <source>
        <dbReference type="Pfam" id="PF14503"/>
    </source>
</evidence>
<dbReference type="EMBL" id="CP011280">
    <property type="protein sequence ID" value="AKC95008.1"/>
    <property type="molecule type" value="Genomic_DNA"/>
</dbReference>
<evidence type="ECO:0008006" key="5">
    <source>
        <dbReference type="Google" id="ProtNLM"/>
    </source>
</evidence>
<dbReference type="Proteomes" id="UP000033103">
    <property type="component" value="Chromosome"/>
</dbReference>
<dbReference type="HOGENOM" id="CLU_073294_1_0_0"/>
<dbReference type="PATRIC" id="fig|1069640.6.peg.16"/>
<dbReference type="Gene3D" id="1.10.10.10">
    <property type="entry name" value="Winged helix-like DNA-binding domain superfamily/Winged helix DNA-binding domain"/>
    <property type="match status" value="1"/>
</dbReference>
<dbReference type="Pfam" id="PF14502">
    <property type="entry name" value="HTH_41"/>
    <property type="match status" value="1"/>
</dbReference>
<dbReference type="Pfam" id="PF14503">
    <property type="entry name" value="YhfZ_C"/>
    <property type="match status" value="1"/>
</dbReference>
<reference evidence="3 4" key="1">
    <citation type="journal article" date="2012" name="BMC Genomics">
        <title>Genomic sequence analysis and characterization of Sneathia amnii sp. nov.</title>
        <authorList>
            <consortium name="Vaginal Microbiome Consortium (additional members)"/>
            <person name="Harwich M.D.Jr."/>
            <person name="Serrano M.G."/>
            <person name="Fettweis J.M."/>
            <person name="Alves J.M."/>
            <person name="Reimers M.A."/>
            <person name="Buck G.A."/>
            <person name="Jefferson K.K."/>
        </authorList>
    </citation>
    <scope>NUCLEOTIDE SEQUENCE [LARGE SCALE GENOMIC DNA]</scope>
    <source>
        <strain evidence="3 4">SN35</strain>
    </source>
</reference>
<organism evidence="3 4">
    <name type="scientific">Sneathia vaginalis</name>
    <dbReference type="NCBI Taxonomy" id="187101"/>
    <lineage>
        <taxon>Bacteria</taxon>
        <taxon>Fusobacteriati</taxon>
        <taxon>Fusobacteriota</taxon>
        <taxon>Fusobacteriia</taxon>
        <taxon>Fusobacteriales</taxon>
        <taxon>Leptotrichiaceae</taxon>
        <taxon>Sneathia</taxon>
    </lineage>
</organism>
<dbReference type="STRING" id="187101.VC03_00130"/>
<dbReference type="Gene3D" id="3.40.190.10">
    <property type="entry name" value="Periplasmic binding protein-like II"/>
    <property type="match status" value="2"/>
</dbReference>
<dbReference type="AlphaFoldDB" id="A0A0E3UU65"/>
<dbReference type="KEGG" id="sns:VC03_00130"/>
<dbReference type="NCBIfam" id="NF041241">
    <property type="entry name" value="YhfZ_full"/>
    <property type="match status" value="1"/>
</dbReference>
<name>A0A0E3UU65_9FUSO</name>
<keyword evidence="4" id="KW-1185">Reference proteome</keyword>
<dbReference type="InterPro" id="IPR032791">
    <property type="entry name" value="YhfZ_C"/>
</dbReference>
<feature type="domain" description="Uncharacterised protein YhfZ C-terminal" evidence="2">
    <location>
        <begin position="79"/>
        <end position="302"/>
    </location>
</feature>
<dbReference type="SUPFAM" id="SSF53850">
    <property type="entry name" value="Periplasmic binding protein-like II"/>
    <property type="match status" value="1"/>
</dbReference>
<dbReference type="RefSeq" id="WP_046328114.1">
    <property type="nucleotide sequence ID" value="NZ_CP011280.1"/>
</dbReference>
<protein>
    <recommendedName>
        <fullName evidence="5">HTH gntR-type domain-containing protein</fullName>
    </recommendedName>
</protein>
<evidence type="ECO:0000313" key="4">
    <source>
        <dbReference type="Proteomes" id="UP000033103"/>
    </source>
</evidence>
<dbReference type="InterPro" id="IPR036388">
    <property type="entry name" value="WH-like_DNA-bd_sf"/>
</dbReference>
<accession>A0A0E3UU65</accession>
<dbReference type="InterPro" id="IPR041444">
    <property type="entry name" value="HTH_41"/>
</dbReference>
<feature type="domain" description="YhfZ helix-turn-helix" evidence="1">
    <location>
        <begin position="25"/>
        <end position="69"/>
    </location>
</feature>
<gene>
    <name evidence="3" type="ORF">VC03_00130</name>
</gene>
<proteinExistence type="predicted"/>
<sequence>MEKIRTLNKVDIAIITVARDIMGLKIGDRLKSVKEYSEELQMSVGSVQKAFEILESEKCISLSKKGVFGKILEAKYDDKLIKKAFINSIVGVMPLPYSKRYEGLAMAIKNSFEKHGITFYFAYMQGSRVRLKLLESGIYDFALMSNLAFKNSDKKNIKKVFSLGPESYVSKHVLLKVPTKSKKIRVGIDKNSEDQYFLSNQYFSGKDYDVIDVNSDNIVKDMQNSLIDQAILSLDEIEEKLINGIEVQDIFDKEYINLANEAVIVINKSDKLMESLVKNILDIKYIGKIQKDVLEKIIVPRY</sequence>
<evidence type="ECO:0000259" key="1">
    <source>
        <dbReference type="Pfam" id="PF14502"/>
    </source>
</evidence>
<evidence type="ECO:0000313" key="3">
    <source>
        <dbReference type="EMBL" id="AKC95008.1"/>
    </source>
</evidence>